<dbReference type="EMBL" id="BMJC01000002">
    <property type="protein sequence ID" value="GGB00135.1"/>
    <property type="molecule type" value="Genomic_DNA"/>
</dbReference>
<sequence length="413" mass="44707">MIRQIIVIAICFTAIVMQAGAQGLYIGLSGGLQGMQYQLQNGQSQQLAGGSLDLGYGFRLGSHWDLLTGINGGVYNTRATLRDGVAFTSYQVDDAGSAFRYSVKTAGYKETQQFFAAGIPLLLQYHTQGKGVQWYFDAGGKVLVPFNTSIQVSAAQLVLSGYYPDFNVEVSNLPKHGFGTINNWNSNATSKLRPAAALSAATGLSFGLSPGTRFYVGVYADYGLTDLKEKNDSMPLVTYSSTGISGVQAGSVLNMPNAGQVTLLSFGLQLRLSFGSARPKTNTTKEPQQPVTDTTGNEQYEAIEGPVVFGHLDETRIPENQKSHLDEVAAIMKQYPAIRISIVGHICDDENEPEDTKVGAERAKSVAQYLRNKGIDGGRMDVSPVSESDVMEPFDPLANYRNRRVVITVKNKK</sequence>
<dbReference type="InterPro" id="IPR036737">
    <property type="entry name" value="OmpA-like_sf"/>
</dbReference>
<dbReference type="PANTHER" id="PTHR30329:SF21">
    <property type="entry name" value="LIPOPROTEIN YIAD-RELATED"/>
    <property type="match status" value="1"/>
</dbReference>
<dbReference type="AlphaFoldDB" id="A0A8J2UDH1"/>
<dbReference type="InterPro" id="IPR006665">
    <property type="entry name" value="OmpA-like"/>
</dbReference>
<accession>A0A8J2UDH1</accession>
<dbReference type="SUPFAM" id="SSF103088">
    <property type="entry name" value="OmpA-like"/>
    <property type="match status" value="1"/>
</dbReference>
<proteinExistence type="predicted"/>
<reference evidence="3" key="1">
    <citation type="journal article" date="2014" name="Int. J. Syst. Evol. Microbiol.">
        <title>Complete genome sequence of Corynebacterium casei LMG S-19264T (=DSM 44701T), isolated from a smear-ripened cheese.</title>
        <authorList>
            <consortium name="US DOE Joint Genome Institute (JGI-PGF)"/>
            <person name="Walter F."/>
            <person name="Albersmeier A."/>
            <person name="Kalinowski J."/>
            <person name="Ruckert C."/>
        </authorList>
    </citation>
    <scope>NUCLEOTIDE SEQUENCE</scope>
    <source>
        <strain evidence="3">CGMCC 1.15448</strain>
    </source>
</reference>
<dbReference type="GO" id="GO:0016020">
    <property type="term" value="C:membrane"/>
    <property type="evidence" value="ECO:0007669"/>
    <property type="project" value="UniProtKB-UniRule"/>
</dbReference>
<keyword evidence="4" id="KW-1185">Reference proteome</keyword>
<dbReference type="PANTHER" id="PTHR30329">
    <property type="entry name" value="STATOR ELEMENT OF FLAGELLAR MOTOR COMPLEX"/>
    <property type="match status" value="1"/>
</dbReference>
<dbReference type="Gene3D" id="3.30.1330.60">
    <property type="entry name" value="OmpA-like domain"/>
    <property type="match status" value="1"/>
</dbReference>
<evidence type="ECO:0000313" key="4">
    <source>
        <dbReference type="Proteomes" id="UP000607559"/>
    </source>
</evidence>
<dbReference type="PROSITE" id="PS51123">
    <property type="entry name" value="OMPA_2"/>
    <property type="match status" value="1"/>
</dbReference>
<keyword evidence="1" id="KW-0472">Membrane</keyword>
<evidence type="ECO:0000259" key="2">
    <source>
        <dbReference type="PROSITE" id="PS51123"/>
    </source>
</evidence>
<organism evidence="3 4">
    <name type="scientific">Puia dinghuensis</name>
    <dbReference type="NCBI Taxonomy" id="1792502"/>
    <lineage>
        <taxon>Bacteria</taxon>
        <taxon>Pseudomonadati</taxon>
        <taxon>Bacteroidota</taxon>
        <taxon>Chitinophagia</taxon>
        <taxon>Chitinophagales</taxon>
        <taxon>Chitinophagaceae</taxon>
        <taxon>Puia</taxon>
    </lineage>
</organism>
<gene>
    <name evidence="3" type="ORF">GCM10011511_24310</name>
</gene>
<comment type="caution">
    <text evidence="3">The sequence shown here is derived from an EMBL/GenBank/DDBJ whole genome shotgun (WGS) entry which is preliminary data.</text>
</comment>
<name>A0A8J2UDH1_9BACT</name>
<dbReference type="CDD" id="cd07185">
    <property type="entry name" value="OmpA_C-like"/>
    <property type="match status" value="1"/>
</dbReference>
<evidence type="ECO:0000313" key="3">
    <source>
        <dbReference type="EMBL" id="GGB00135.1"/>
    </source>
</evidence>
<reference evidence="3" key="2">
    <citation type="submission" date="2020-09" db="EMBL/GenBank/DDBJ databases">
        <authorList>
            <person name="Sun Q."/>
            <person name="Zhou Y."/>
        </authorList>
    </citation>
    <scope>NUCLEOTIDE SEQUENCE</scope>
    <source>
        <strain evidence="3">CGMCC 1.15448</strain>
    </source>
</reference>
<dbReference type="RefSeq" id="WP_188931862.1">
    <property type="nucleotide sequence ID" value="NZ_BMJC01000002.1"/>
</dbReference>
<dbReference type="InterPro" id="IPR050330">
    <property type="entry name" value="Bact_OuterMem_StrucFunc"/>
</dbReference>
<evidence type="ECO:0000256" key="1">
    <source>
        <dbReference type="PROSITE-ProRule" id="PRU00473"/>
    </source>
</evidence>
<dbReference type="Pfam" id="PF00691">
    <property type="entry name" value="OmpA"/>
    <property type="match status" value="1"/>
</dbReference>
<feature type="domain" description="OmpA-like" evidence="2">
    <location>
        <begin position="296"/>
        <end position="413"/>
    </location>
</feature>
<protein>
    <recommendedName>
        <fullName evidence="2">OmpA-like domain-containing protein</fullName>
    </recommendedName>
</protein>
<dbReference type="Proteomes" id="UP000607559">
    <property type="component" value="Unassembled WGS sequence"/>
</dbReference>